<gene>
    <name evidence="3" type="ORF">JFN87_31780</name>
</gene>
<sequence length="115" mass="11528">AGGGAGAGAPGGGGNGGAGAGSGEPPVGELLLRRLSPGADGLPRRRRVRWALLSVAVTALACAASLVAGFAFDWFTAAPVARHQKAVGDSLDHAVPPFTVTVRYETQYPMGRHPA</sequence>
<proteinExistence type="predicted"/>
<feature type="region of interest" description="Disordered" evidence="1">
    <location>
        <begin position="1"/>
        <end position="29"/>
    </location>
</feature>
<organism evidence="3 4">
    <name type="scientific">Streptomyces montanisoli</name>
    <dbReference type="NCBI Taxonomy" id="2798581"/>
    <lineage>
        <taxon>Bacteria</taxon>
        <taxon>Bacillati</taxon>
        <taxon>Actinomycetota</taxon>
        <taxon>Actinomycetes</taxon>
        <taxon>Kitasatosporales</taxon>
        <taxon>Streptomycetaceae</taxon>
        <taxon>Streptomyces</taxon>
    </lineage>
</organism>
<feature type="compositionally biased region" description="Gly residues" evidence="1">
    <location>
        <begin position="1"/>
        <end position="22"/>
    </location>
</feature>
<keyword evidence="2" id="KW-0472">Membrane</keyword>
<evidence type="ECO:0000256" key="2">
    <source>
        <dbReference type="SAM" id="Phobius"/>
    </source>
</evidence>
<comment type="caution">
    <text evidence="3">The sequence shown here is derived from an EMBL/GenBank/DDBJ whole genome shotgun (WGS) entry which is preliminary data.</text>
</comment>
<reference evidence="3" key="1">
    <citation type="submission" date="2021-03" db="EMBL/GenBank/DDBJ databases">
        <title>Whole genome sequence of Streptomyces bomunensis MMS17-BM035.</title>
        <authorList>
            <person name="Lee J.H."/>
        </authorList>
    </citation>
    <scope>NUCLEOTIDE SEQUENCE</scope>
    <source>
        <strain evidence="3">MMS17-BM035</strain>
    </source>
</reference>
<evidence type="ECO:0000313" key="4">
    <source>
        <dbReference type="Proteomes" id="UP000670475"/>
    </source>
</evidence>
<feature type="non-terminal residue" evidence="3">
    <location>
        <position position="1"/>
    </location>
</feature>
<evidence type="ECO:0000313" key="3">
    <source>
        <dbReference type="EMBL" id="MBP0461998.1"/>
    </source>
</evidence>
<keyword evidence="2" id="KW-1133">Transmembrane helix</keyword>
<dbReference type="AlphaFoldDB" id="A0A940MJL1"/>
<name>A0A940MJL1_9ACTN</name>
<feature type="transmembrane region" description="Helical" evidence="2">
    <location>
        <begin position="50"/>
        <end position="72"/>
    </location>
</feature>
<accession>A0A940MJL1</accession>
<evidence type="ECO:0000256" key="1">
    <source>
        <dbReference type="SAM" id="MobiDB-lite"/>
    </source>
</evidence>
<protein>
    <submittedName>
        <fullName evidence="3">Uncharacterized protein</fullName>
    </submittedName>
</protein>
<keyword evidence="2" id="KW-0812">Transmembrane</keyword>
<dbReference type="EMBL" id="JAGIQL010000266">
    <property type="protein sequence ID" value="MBP0461998.1"/>
    <property type="molecule type" value="Genomic_DNA"/>
</dbReference>
<dbReference type="Proteomes" id="UP000670475">
    <property type="component" value="Unassembled WGS sequence"/>
</dbReference>
<keyword evidence="4" id="KW-1185">Reference proteome</keyword>